<keyword evidence="1" id="KW-0812">Transmembrane</keyword>
<proteinExistence type="predicted"/>
<feature type="transmembrane region" description="Helical" evidence="1">
    <location>
        <begin position="20"/>
        <end position="40"/>
    </location>
</feature>
<keyword evidence="1" id="KW-0472">Membrane</keyword>
<reference evidence="2 3" key="1">
    <citation type="submission" date="2024-01" db="EMBL/GenBank/DDBJ databases">
        <authorList>
            <person name="Wang Y."/>
            <person name="Lin M."/>
        </authorList>
    </citation>
    <scope>NUCLEOTIDE SEQUENCE [LARGE SCALE GENOMIC DNA]</scope>
</reference>
<name>A0ABZ2CLX0_9CAUD</name>
<sequence length="41" mass="4556">MKTKMRAVFRNLYPAGLTPVDYIVSTILYMGLVSFFAGALV</sequence>
<organism evidence="2 3">
    <name type="scientific">Aeromonas phage phiA014S</name>
    <dbReference type="NCBI Taxonomy" id="3119845"/>
    <lineage>
        <taxon>Viruses</taxon>
        <taxon>Duplodnaviria</taxon>
        <taxon>Heunggongvirae</taxon>
        <taxon>Uroviricota</taxon>
        <taxon>Caudoviricetes</taxon>
        <taxon>Autographivirales</taxon>
        <taxon>Autotranscriptaviridae</taxon>
        <taxon>Studiervirinae</taxon>
        <taxon>Coryciavirus</taxon>
        <taxon>Coryciavirus A014S</taxon>
    </lineage>
</organism>
<accession>A0ABZ2CLX0</accession>
<evidence type="ECO:0000313" key="2">
    <source>
        <dbReference type="EMBL" id="WVX92074.1"/>
    </source>
</evidence>
<protein>
    <submittedName>
        <fullName evidence="2">Uncharacterized protein</fullName>
    </submittedName>
</protein>
<dbReference type="EMBL" id="PP226939">
    <property type="protein sequence ID" value="WVX92074.1"/>
    <property type="molecule type" value="Genomic_DNA"/>
</dbReference>
<evidence type="ECO:0000256" key="1">
    <source>
        <dbReference type="SAM" id="Phobius"/>
    </source>
</evidence>
<keyword evidence="1" id="KW-1133">Transmembrane helix</keyword>
<keyword evidence="3" id="KW-1185">Reference proteome</keyword>
<dbReference type="Proteomes" id="UP001333037">
    <property type="component" value="Segment"/>
</dbReference>
<evidence type="ECO:0000313" key="3">
    <source>
        <dbReference type="Proteomes" id="UP001333037"/>
    </source>
</evidence>